<organism evidence="9 10">
    <name type="scientific">Paenacidovorax monticola</name>
    <dbReference type="NCBI Taxonomy" id="1926868"/>
    <lineage>
        <taxon>Bacteria</taxon>
        <taxon>Pseudomonadati</taxon>
        <taxon>Pseudomonadota</taxon>
        <taxon>Betaproteobacteria</taxon>
        <taxon>Burkholderiales</taxon>
        <taxon>Comamonadaceae</taxon>
        <taxon>Paenacidovorax</taxon>
    </lineage>
</organism>
<feature type="modified residue" description="4-aspartylphosphate" evidence="5">
    <location>
        <position position="80"/>
    </location>
</feature>
<dbReference type="Gene3D" id="3.40.50.2300">
    <property type="match status" value="1"/>
</dbReference>
<dbReference type="PANTHER" id="PTHR43214:SF41">
    <property type="entry name" value="NITRATE_NITRITE RESPONSE REGULATOR PROTEIN NARP"/>
    <property type="match status" value="1"/>
</dbReference>
<evidence type="ECO:0000256" key="6">
    <source>
        <dbReference type="SAM" id="MobiDB-lite"/>
    </source>
</evidence>
<dbReference type="InterPro" id="IPR011006">
    <property type="entry name" value="CheY-like_superfamily"/>
</dbReference>
<evidence type="ECO:0000313" key="10">
    <source>
        <dbReference type="Proteomes" id="UP000516057"/>
    </source>
</evidence>
<dbReference type="InterPro" id="IPR000792">
    <property type="entry name" value="Tscrpt_reg_LuxR_C"/>
</dbReference>
<feature type="domain" description="Response regulatory" evidence="8">
    <location>
        <begin position="29"/>
        <end position="145"/>
    </location>
</feature>
<dbReference type="InterPro" id="IPR001789">
    <property type="entry name" value="Sig_transdc_resp-reg_receiver"/>
</dbReference>
<dbReference type="Proteomes" id="UP000516057">
    <property type="component" value="Chromosome"/>
</dbReference>
<evidence type="ECO:0000256" key="3">
    <source>
        <dbReference type="ARBA" id="ARBA00023125"/>
    </source>
</evidence>
<dbReference type="Pfam" id="PF00072">
    <property type="entry name" value="Response_reg"/>
    <property type="match status" value="1"/>
</dbReference>
<reference evidence="9 10" key="1">
    <citation type="submission" date="2020-08" db="EMBL/GenBank/DDBJ databases">
        <title>Genome sequence of Acidovorax monticola KACC 19171T.</title>
        <authorList>
            <person name="Hyun D.-W."/>
            <person name="Bae J.-W."/>
        </authorList>
    </citation>
    <scope>NUCLEOTIDE SEQUENCE [LARGE SCALE GENOMIC DNA]</scope>
    <source>
        <strain evidence="9 10">KACC 19171</strain>
    </source>
</reference>
<dbReference type="InterPro" id="IPR058245">
    <property type="entry name" value="NreC/VraR/RcsB-like_REC"/>
</dbReference>
<dbReference type="SMART" id="SM00421">
    <property type="entry name" value="HTH_LUXR"/>
    <property type="match status" value="1"/>
</dbReference>
<sequence>MSAQKPSNPSLNPSPNSNPRRSPHDPLIRILLVDDHPLVRDGVRMRLQATEHISVAGEAASVAEALPMARDLAPDIVLTDIRMPNASGIHLASLFREQFPLVRVLVLSMHEDPEYVRRAVALGARGYVLKDAPAQYLIEAIETVYRGGRYFSPGLEHLLGSAEPAPRSQRALTPREASVLQWVSEGRSNKEIAALMGTSVRTVETHRLHLRRKLRIEGQAALMKYAVDYADLTHDPQHTGPAPLFDPFALGATVPGRHTAPDL</sequence>
<evidence type="ECO:0000259" key="7">
    <source>
        <dbReference type="PROSITE" id="PS50043"/>
    </source>
</evidence>
<evidence type="ECO:0000256" key="1">
    <source>
        <dbReference type="ARBA" id="ARBA00022553"/>
    </source>
</evidence>
<dbReference type="PROSITE" id="PS50043">
    <property type="entry name" value="HTH_LUXR_2"/>
    <property type="match status" value="1"/>
</dbReference>
<dbReference type="SMART" id="SM00448">
    <property type="entry name" value="REC"/>
    <property type="match status" value="1"/>
</dbReference>
<accession>A0A7H0HLB3</accession>
<dbReference type="CDD" id="cd06170">
    <property type="entry name" value="LuxR_C_like"/>
    <property type="match status" value="1"/>
</dbReference>
<name>A0A7H0HLB3_9BURK</name>
<dbReference type="GO" id="GO:0006355">
    <property type="term" value="P:regulation of DNA-templated transcription"/>
    <property type="evidence" value="ECO:0007669"/>
    <property type="project" value="InterPro"/>
</dbReference>
<evidence type="ECO:0000256" key="4">
    <source>
        <dbReference type="ARBA" id="ARBA00023163"/>
    </source>
</evidence>
<dbReference type="SUPFAM" id="SSF46894">
    <property type="entry name" value="C-terminal effector domain of the bipartite response regulators"/>
    <property type="match status" value="1"/>
</dbReference>
<dbReference type="PRINTS" id="PR00038">
    <property type="entry name" value="HTHLUXR"/>
</dbReference>
<keyword evidence="2" id="KW-0805">Transcription regulation</keyword>
<keyword evidence="3" id="KW-0238">DNA-binding</keyword>
<evidence type="ECO:0000256" key="5">
    <source>
        <dbReference type="PROSITE-ProRule" id="PRU00169"/>
    </source>
</evidence>
<dbReference type="AlphaFoldDB" id="A0A7H0HLB3"/>
<dbReference type="PANTHER" id="PTHR43214">
    <property type="entry name" value="TWO-COMPONENT RESPONSE REGULATOR"/>
    <property type="match status" value="1"/>
</dbReference>
<evidence type="ECO:0000259" key="8">
    <source>
        <dbReference type="PROSITE" id="PS50110"/>
    </source>
</evidence>
<dbReference type="InterPro" id="IPR039420">
    <property type="entry name" value="WalR-like"/>
</dbReference>
<dbReference type="SUPFAM" id="SSF52172">
    <property type="entry name" value="CheY-like"/>
    <property type="match status" value="1"/>
</dbReference>
<dbReference type="EMBL" id="CP060790">
    <property type="protein sequence ID" value="QNP61329.1"/>
    <property type="molecule type" value="Genomic_DNA"/>
</dbReference>
<feature type="domain" description="HTH luxR-type" evidence="7">
    <location>
        <begin position="165"/>
        <end position="230"/>
    </location>
</feature>
<dbReference type="InterPro" id="IPR016032">
    <property type="entry name" value="Sig_transdc_resp-reg_C-effctor"/>
</dbReference>
<dbReference type="GO" id="GO:0000160">
    <property type="term" value="P:phosphorelay signal transduction system"/>
    <property type="evidence" value="ECO:0007669"/>
    <property type="project" value="InterPro"/>
</dbReference>
<dbReference type="GO" id="GO:0003677">
    <property type="term" value="F:DNA binding"/>
    <property type="evidence" value="ECO:0007669"/>
    <property type="project" value="UniProtKB-KW"/>
</dbReference>
<keyword evidence="10" id="KW-1185">Reference proteome</keyword>
<gene>
    <name evidence="9" type="ORF">H9L24_09935</name>
</gene>
<feature type="region of interest" description="Disordered" evidence="6">
    <location>
        <begin position="1"/>
        <end position="24"/>
    </location>
</feature>
<dbReference type="PROSITE" id="PS50110">
    <property type="entry name" value="RESPONSE_REGULATORY"/>
    <property type="match status" value="1"/>
</dbReference>
<keyword evidence="4" id="KW-0804">Transcription</keyword>
<proteinExistence type="predicted"/>
<evidence type="ECO:0000313" key="9">
    <source>
        <dbReference type="EMBL" id="QNP61329.1"/>
    </source>
</evidence>
<feature type="compositionally biased region" description="Low complexity" evidence="6">
    <location>
        <begin position="1"/>
        <end position="20"/>
    </location>
</feature>
<dbReference type="Pfam" id="PF00196">
    <property type="entry name" value="GerE"/>
    <property type="match status" value="1"/>
</dbReference>
<dbReference type="KEGG" id="amon:H9L24_09935"/>
<dbReference type="CDD" id="cd17535">
    <property type="entry name" value="REC_NarL-like"/>
    <property type="match status" value="1"/>
</dbReference>
<protein>
    <submittedName>
        <fullName evidence="9">Response regulator transcription factor</fullName>
    </submittedName>
</protein>
<evidence type="ECO:0000256" key="2">
    <source>
        <dbReference type="ARBA" id="ARBA00023015"/>
    </source>
</evidence>
<keyword evidence="1 5" id="KW-0597">Phosphoprotein</keyword>